<dbReference type="AlphaFoldDB" id="B8HHM4"/>
<keyword evidence="3" id="KW-1185">Reference proteome</keyword>
<accession>B8HHM4</accession>
<reference evidence="2" key="1">
    <citation type="submission" date="2009-01" db="EMBL/GenBank/DDBJ databases">
        <title>Complete sequence of plasmid1 of Arthrobacter chlorophenolicus A6.</title>
        <authorList>
            <consortium name="US DOE Joint Genome Institute"/>
            <person name="Lucas S."/>
            <person name="Copeland A."/>
            <person name="Lapidus A."/>
            <person name="Glavina del Rio T."/>
            <person name="Tice H."/>
            <person name="Bruce D."/>
            <person name="Goodwin L."/>
            <person name="Pitluck S."/>
            <person name="Goltsman E."/>
            <person name="Clum A."/>
            <person name="Larimer F."/>
            <person name="Land M."/>
            <person name="Hauser L."/>
            <person name="Kyrpides N."/>
            <person name="Mikhailova N."/>
            <person name="Jansson J."/>
            <person name="Richardson P."/>
        </authorList>
    </citation>
    <scope>NUCLEOTIDE SEQUENCE [LARGE SCALE GENOMIC DNA]</scope>
    <source>
        <strain evidence="2">A6</strain>
        <plasmid evidence="2">pACHL01</plasmid>
    </source>
</reference>
<sequence length="236" mass="25622">MTISRMPKGIPSGGQFAPGAHGEADLNLDRSDRLQPADMGPDQIRDWVCAQASHHLSPVIGWIRRDAAKGNDTSQHLTTFRERVGRLADDVADRFSAMPQGLQERIGATNVASEAIWGNIQPVFQDVLTASGDDSRITAIRWRTAAAAAADEIGKKVTAPAPVLDGFTAGQVEEHMARTEHQRQCGCVLNGDVCSTPEYGENWRWRMGVPNVEGMFEALQEMAAARDAKATTEENA</sequence>
<evidence type="ECO:0000313" key="2">
    <source>
        <dbReference type="EMBL" id="ACL41921.1"/>
    </source>
</evidence>
<gene>
    <name evidence="2" type="ordered locus">Achl_3970</name>
</gene>
<organism evidence="2 3">
    <name type="scientific">Pseudarthrobacter chlorophenolicus (strain ATCC 700700 / DSM 12829 / CIP 107037 / JCM 12360 / KCTC 9906 / NCIMB 13794 / A6)</name>
    <name type="common">Arthrobacter chlorophenolicus</name>
    <dbReference type="NCBI Taxonomy" id="452863"/>
    <lineage>
        <taxon>Bacteria</taxon>
        <taxon>Bacillati</taxon>
        <taxon>Actinomycetota</taxon>
        <taxon>Actinomycetes</taxon>
        <taxon>Micrococcales</taxon>
        <taxon>Micrococcaceae</taxon>
        <taxon>Pseudarthrobacter</taxon>
    </lineage>
</organism>
<dbReference type="RefSeq" id="WP_012622938.1">
    <property type="nucleotide sequence ID" value="NC_011879.1"/>
</dbReference>
<dbReference type="HOGENOM" id="CLU_1173537_0_0_11"/>
<evidence type="ECO:0000256" key="1">
    <source>
        <dbReference type="SAM" id="MobiDB-lite"/>
    </source>
</evidence>
<dbReference type="KEGG" id="ach:Achl_3970"/>
<name>B8HHM4_PSECP</name>
<geneLocation type="plasmid" evidence="2 3">
    <name>pACHL01</name>
</geneLocation>
<protein>
    <submittedName>
        <fullName evidence="2">Uncharacterized protein</fullName>
    </submittedName>
</protein>
<feature type="region of interest" description="Disordered" evidence="1">
    <location>
        <begin position="1"/>
        <end position="26"/>
    </location>
</feature>
<dbReference type="EMBL" id="CP001342">
    <property type="protein sequence ID" value="ACL41921.1"/>
    <property type="molecule type" value="Genomic_DNA"/>
</dbReference>
<dbReference type="Proteomes" id="UP000002505">
    <property type="component" value="Plasmid pACHL01"/>
</dbReference>
<proteinExistence type="predicted"/>
<keyword evidence="2" id="KW-0614">Plasmid</keyword>
<evidence type="ECO:0000313" key="3">
    <source>
        <dbReference type="Proteomes" id="UP000002505"/>
    </source>
</evidence>